<dbReference type="AlphaFoldDB" id="A0A6G9Y0Q8"/>
<evidence type="ECO:0000313" key="1">
    <source>
        <dbReference type="EMBL" id="QIS06788.1"/>
    </source>
</evidence>
<gene>
    <name evidence="1" type="ORF">F5X71_34765</name>
</gene>
<dbReference type="EMBL" id="CP046171">
    <property type="protein sequence ID" value="QIS06788.1"/>
    <property type="molecule type" value="Genomic_DNA"/>
</dbReference>
<reference evidence="1 2" key="1">
    <citation type="journal article" date="2019" name="ACS Chem. Biol.">
        <title>Identification and Mobilization of a Cryptic Antibiotic Biosynthesis Gene Locus from a Human-Pathogenic Nocardia Isolate.</title>
        <authorList>
            <person name="Herisse M."/>
            <person name="Ishida K."/>
            <person name="Porter J.L."/>
            <person name="Howden B."/>
            <person name="Hertweck C."/>
            <person name="Stinear T.P."/>
            <person name="Pidot S.J."/>
        </authorList>
    </citation>
    <scope>NUCLEOTIDE SEQUENCE [LARGE SCALE GENOMIC DNA]</scope>
    <source>
        <strain evidence="1 2">AUSMDU00024985</strain>
    </source>
</reference>
<name>A0A6G9Y0Q8_NOCBR</name>
<sequence length="62" mass="7034">MRTLVTIPRKGAVAYAPTESLPVVVQRTWSWPFPYAECLTAGRELIAVPLSRLTEIEWEFDA</sequence>
<organism evidence="1 2">
    <name type="scientific">Nocardia brasiliensis</name>
    <dbReference type="NCBI Taxonomy" id="37326"/>
    <lineage>
        <taxon>Bacteria</taxon>
        <taxon>Bacillati</taxon>
        <taxon>Actinomycetota</taxon>
        <taxon>Actinomycetes</taxon>
        <taxon>Mycobacteriales</taxon>
        <taxon>Nocardiaceae</taxon>
        <taxon>Nocardia</taxon>
    </lineage>
</organism>
<proteinExistence type="predicted"/>
<protein>
    <submittedName>
        <fullName evidence="1">Uncharacterized protein</fullName>
    </submittedName>
</protein>
<dbReference type="RefSeq" id="WP_167465801.1">
    <property type="nucleotide sequence ID" value="NZ_CP046171.1"/>
</dbReference>
<evidence type="ECO:0000313" key="2">
    <source>
        <dbReference type="Proteomes" id="UP000501705"/>
    </source>
</evidence>
<accession>A0A6G9Y0Q8</accession>
<dbReference type="Proteomes" id="UP000501705">
    <property type="component" value="Chromosome"/>
</dbReference>